<dbReference type="EMBL" id="LDAU01000054">
    <property type="protein sequence ID" value="KRX09120.1"/>
    <property type="molecule type" value="Genomic_DNA"/>
</dbReference>
<name>A0A0V0R438_PSEPJ</name>
<evidence type="ECO:0000259" key="8">
    <source>
        <dbReference type="PROSITE" id="PS50235"/>
    </source>
</evidence>
<evidence type="ECO:0000256" key="4">
    <source>
        <dbReference type="ARBA" id="ARBA00022670"/>
    </source>
</evidence>
<dbReference type="AlphaFoldDB" id="A0A0V0R438"/>
<dbReference type="Pfam" id="PF00443">
    <property type="entry name" value="UCH"/>
    <property type="match status" value="1"/>
</dbReference>
<dbReference type="InParanoid" id="A0A0V0R438"/>
<dbReference type="InterPro" id="IPR018200">
    <property type="entry name" value="USP_CS"/>
</dbReference>
<dbReference type="InterPro" id="IPR050185">
    <property type="entry name" value="Ub_carboxyl-term_hydrolase"/>
</dbReference>
<evidence type="ECO:0000256" key="3">
    <source>
        <dbReference type="ARBA" id="ARBA00012759"/>
    </source>
</evidence>
<dbReference type="Proteomes" id="UP000054937">
    <property type="component" value="Unassembled WGS sequence"/>
</dbReference>
<comment type="catalytic activity">
    <reaction evidence="1">
        <text>Thiol-dependent hydrolysis of ester, thioester, amide, peptide and isopeptide bonds formed by the C-terminal Gly of ubiquitin (a 76-residue protein attached to proteins as an intracellular targeting signal).</text>
        <dbReference type="EC" id="3.4.19.12"/>
    </reaction>
</comment>
<evidence type="ECO:0000256" key="1">
    <source>
        <dbReference type="ARBA" id="ARBA00000707"/>
    </source>
</evidence>
<dbReference type="InterPro" id="IPR001394">
    <property type="entry name" value="Peptidase_C19_UCH"/>
</dbReference>
<evidence type="ECO:0000256" key="6">
    <source>
        <dbReference type="ARBA" id="ARBA00022801"/>
    </source>
</evidence>
<feature type="domain" description="USP" evidence="8">
    <location>
        <begin position="1"/>
        <end position="513"/>
    </location>
</feature>
<keyword evidence="7" id="KW-0788">Thiol protease</keyword>
<gene>
    <name evidence="9" type="ORF">PPERSA_08836</name>
</gene>
<dbReference type="InterPro" id="IPR028889">
    <property type="entry name" value="USP"/>
</dbReference>
<dbReference type="Gene3D" id="3.90.70.10">
    <property type="entry name" value="Cysteine proteinases"/>
    <property type="match status" value="2"/>
</dbReference>
<organism evidence="9 10">
    <name type="scientific">Pseudocohnilembus persalinus</name>
    <name type="common">Ciliate</name>
    <dbReference type="NCBI Taxonomy" id="266149"/>
    <lineage>
        <taxon>Eukaryota</taxon>
        <taxon>Sar</taxon>
        <taxon>Alveolata</taxon>
        <taxon>Ciliophora</taxon>
        <taxon>Intramacronucleata</taxon>
        <taxon>Oligohymenophorea</taxon>
        <taxon>Scuticociliatia</taxon>
        <taxon>Philasterida</taxon>
        <taxon>Pseudocohnilembidae</taxon>
        <taxon>Pseudocohnilembus</taxon>
    </lineage>
</organism>
<protein>
    <recommendedName>
        <fullName evidence="3">ubiquitinyl hydrolase 1</fullName>
        <ecNumber evidence="3">3.4.19.12</ecNumber>
    </recommendedName>
</protein>
<dbReference type="SUPFAM" id="SSF54001">
    <property type="entry name" value="Cysteine proteinases"/>
    <property type="match status" value="1"/>
</dbReference>
<evidence type="ECO:0000313" key="9">
    <source>
        <dbReference type="EMBL" id="KRX09120.1"/>
    </source>
</evidence>
<keyword evidence="10" id="KW-1185">Reference proteome</keyword>
<dbReference type="OrthoDB" id="265776at2759"/>
<comment type="caution">
    <text evidence="9">The sequence shown here is derived from an EMBL/GenBank/DDBJ whole genome shotgun (WGS) entry which is preliminary data.</text>
</comment>
<proteinExistence type="inferred from homology"/>
<dbReference type="PROSITE" id="PS50235">
    <property type="entry name" value="USP_3"/>
    <property type="match status" value="1"/>
</dbReference>
<dbReference type="GO" id="GO:0016579">
    <property type="term" value="P:protein deubiquitination"/>
    <property type="evidence" value="ECO:0007669"/>
    <property type="project" value="InterPro"/>
</dbReference>
<keyword evidence="5" id="KW-0833">Ubl conjugation pathway</keyword>
<dbReference type="GO" id="GO:0004843">
    <property type="term" value="F:cysteine-type deubiquitinase activity"/>
    <property type="evidence" value="ECO:0007669"/>
    <property type="project" value="UniProtKB-EC"/>
</dbReference>
<dbReference type="PANTHER" id="PTHR21646">
    <property type="entry name" value="UBIQUITIN CARBOXYL-TERMINAL HYDROLASE"/>
    <property type="match status" value="1"/>
</dbReference>
<comment type="similarity">
    <text evidence="2">Belongs to the peptidase C19 family.</text>
</comment>
<reference evidence="9 10" key="1">
    <citation type="journal article" date="2015" name="Sci. Rep.">
        <title>Genome of the facultative scuticociliatosis pathogen Pseudocohnilembus persalinus provides insight into its virulence through horizontal gene transfer.</title>
        <authorList>
            <person name="Xiong J."/>
            <person name="Wang G."/>
            <person name="Cheng J."/>
            <person name="Tian M."/>
            <person name="Pan X."/>
            <person name="Warren A."/>
            <person name="Jiang C."/>
            <person name="Yuan D."/>
            <person name="Miao W."/>
        </authorList>
    </citation>
    <scope>NUCLEOTIDE SEQUENCE [LARGE SCALE GENOMIC DNA]</scope>
    <source>
        <strain evidence="9">36N120E</strain>
    </source>
</reference>
<dbReference type="PANTHER" id="PTHR21646:SF24">
    <property type="entry name" value="UBIQUITIN CARBOXYL-TERMINAL HYDROLASE"/>
    <property type="match status" value="1"/>
</dbReference>
<dbReference type="InterPro" id="IPR038765">
    <property type="entry name" value="Papain-like_cys_pep_sf"/>
</dbReference>
<keyword evidence="6" id="KW-0378">Hydrolase</keyword>
<dbReference type="PROSITE" id="PS00973">
    <property type="entry name" value="USP_2"/>
    <property type="match status" value="1"/>
</dbReference>
<dbReference type="GO" id="GO:0006508">
    <property type="term" value="P:proteolysis"/>
    <property type="evidence" value="ECO:0007669"/>
    <property type="project" value="UniProtKB-KW"/>
</dbReference>
<dbReference type="EC" id="3.4.19.12" evidence="3"/>
<dbReference type="OMA" id="HAYVICY"/>
<accession>A0A0V0R438</accession>
<evidence type="ECO:0000256" key="2">
    <source>
        <dbReference type="ARBA" id="ARBA00009085"/>
    </source>
</evidence>
<sequence>MHEDLNLIKQKQFNEIQDDAGPQEYWENFAQRNNSIISQNFNGQFKSQLTCPDCNRLSITYDPYYMVSLPVPQKDSVKTLKLTFIDVNNDNYFTDLEINYNKAEKPTIGEIMQITITHKKQEKNYSSFKETLVPLIKYYFNKNLTFKELHQQIFLMFKNFVSQSYDENLDLDQNLQNLLAIEQNENDKEQDVESQKRTPIYKITFESKSGMDDCMFCEQRYCRDCLLQYTDKFTLQDIYNNYEKNSYNKDFCPEFEIEWLKYDEKFNDENESNIFKVQKNLQDIEKSKKLNNQREKIEVEDEQKCDEIQNGAAAVQEEQKVDTELEYLNLNGYQKQQQQEQKKMDLYACLDHFQTPEKLDEFNEVYCRNCKEHKLMEKQMNIYSAPQIMIFHFKRFYRKNHNSAFMKKIQTNIDFPIEGLDLTKYVLSKQNPGVFDQNNIESNENENQDQNLIYDLFGVSNHSGSLMSGHYTAYCKNPLNQKWYYFNDSSVSEVFDINSIISEQAYVLFYRKRNSQLTFEELQNQIYDRLYQGMENKPEIKYPITPLDSILQEETQQMVNGVQKQNNKEDQNQI</sequence>
<keyword evidence="4" id="KW-0645">Protease</keyword>
<evidence type="ECO:0000256" key="7">
    <source>
        <dbReference type="ARBA" id="ARBA00022807"/>
    </source>
</evidence>
<evidence type="ECO:0000313" key="10">
    <source>
        <dbReference type="Proteomes" id="UP000054937"/>
    </source>
</evidence>
<dbReference type="FunCoup" id="A0A0V0R438">
    <property type="interactions" value="247"/>
</dbReference>
<evidence type="ECO:0000256" key="5">
    <source>
        <dbReference type="ARBA" id="ARBA00022786"/>
    </source>
</evidence>